<feature type="compositionally biased region" description="Acidic residues" evidence="1">
    <location>
        <begin position="91"/>
        <end position="100"/>
    </location>
</feature>
<evidence type="ECO:0000313" key="2">
    <source>
        <dbReference type="EMBL" id="EDX18262.1"/>
    </source>
</evidence>
<dbReference type="AlphaFoldDB" id="B4R6R3"/>
<gene>
    <name evidence="2" type="primary">Dsim\GD17380</name>
    <name evidence="2" type="ORF">Dsim_GD17380</name>
</gene>
<feature type="compositionally biased region" description="Basic and acidic residues" evidence="1">
    <location>
        <begin position="7"/>
        <end position="26"/>
    </location>
</feature>
<evidence type="ECO:0000256" key="1">
    <source>
        <dbReference type="SAM" id="MobiDB-lite"/>
    </source>
</evidence>
<proteinExistence type="predicted"/>
<reference evidence="2 3" key="1">
    <citation type="journal article" date="2007" name="Nature">
        <title>Evolution of genes and genomes on the Drosophila phylogeny.</title>
        <authorList>
            <consortium name="Drosophila 12 Genomes Consortium"/>
            <person name="Clark A.G."/>
            <person name="Eisen M.B."/>
            <person name="Smith D.R."/>
            <person name="Bergman C.M."/>
            <person name="Oliver B."/>
            <person name="Markow T.A."/>
            <person name="Kaufman T.C."/>
            <person name="Kellis M."/>
            <person name="Gelbart W."/>
            <person name="Iyer V.N."/>
            <person name="Pollard D.A."/>
            <person name="Sackton T.B."/>
            <person name="Larracuente A.M."/>
            <person name="Singh N.D."/>
            <person name="Abad J.P."/>
            <person name="Abt D.N."/>
            <person name="Adryan B."/>
            <person name="Aguade M."/>
            <person name="Akashi H."/>
            <person name="Anderson W.W."/>
            <person name="Aquadro C.F."/>
            <person name="Ardell D.H."/>
            <person name="Arguello R."/>
            <person name="Artieri C.G."/>
            <person name="Barbash D.A."/>
            <person name="Barker D."/>
            <person name="Barsanti P."/>
            <person name="Batterham P."/>
            <person name="Batzoglou S."/>
            <person name="Begun D."/>
            <person name="Bhutkar A."/>
            <person name="Blanco E."/>
            <person name="Bosak S.A."/>
            <person name="Bradley R.K."/>
            <person name="Brand A.D."/>
            <person name="Brent M.R."/>
            <person name="Brooks A.N."/>
            <person name="Brown R.H."/>
            <person name="Butlin R.K."/>
            <person name="Caggese C."/>
            <person name="Calvi B.R."/>
            <person name="Bernardo de Carvalho A."/>
            <person name="Caspi A."/>
            <person name="Castrezana S."/>
            <person name="Celniker S.E."/>
            <person name="Chang J.L."/>
            <person name="Chapple C."/>
            <person name="Chatterji S."/>
            <person name="Chinwalla A."/>
            <person name="Civetta A."/>
            <person name="Clifton S.W."/>
            <person name="Comeron J.M."/>
            <person name="Costello J.C."/>
            <person name="Coyne J.A."/>
            <person name="Daub J."/>
            <person name="David R.G."/>
            <person name="Delcher A.L."/>
            <person name="Delehaunty K."/>
            <person name="Do C.B."/>
            <person name="Ebling H."/>
            <person name="Edwards K."/>
            <person name="Eickbush T."/>
            <person name="Evans J.D."/>
            <person name="Filipski A."/>
            <person name="Findeiss S."/>
            <person name="Freyhult E."/>
            <person name="Fulton L."/>
            <person name="Fulton R."/>
            <person name="Garcia A.C."/>
            <person name="Gardiner A."/>
            <person name="Garfield D.A."/>
            <person name="Garvin B.E."/>
            <person name="Gibson G."/>
            <person name="Gilbert D."/>
            <person name="Gnerre S."/>
            <person name="Godfrey J."/>
            <person name="Good R."/>
            <person name="Gotea V."/>
            <person name="Gravely B."/>
            <person name="Greenberg A.J."/>
            <person name="Griffiths-Jones S."/>
            <person name="Gross S."/>
            <person name="Guigo R."/>
            <person name="Gustafson E.A."/>
            <person name="Haerty W."/>
            <person name="Hahn M.W."/>
            <person name="Halligan D.L."/>
            <person name="Halpern A.L."/>
            <person name="Halter G.M."/>
            <person name="Han M.V."/>
            <person name="Heger A."/>
            <person name="Hillier L."/>
            <person name="Hinrichs A.S."/>
            <person name="Holmes I."/>
            <person name="Hoskins R.A."/>
            <person name="Hubisz M.J."/>
            <person name="Hultmark D."/>
            <person name="Huntley M.A."/>
            <person name="Jaffe D.B."/>
            <person name="Jagadeeshan S."/>
            <person name="Jeck W.R."/>
            <person name="Johnson J."/>
            <person name="Jones C.D."/>
            <person name="Jordan W.C."/>
            <person name="Karpen G.H."/>
            <person name="Kataoka E."/>
            <person name="Keightley P.D."/>
            <person name="Kheradpour P."/>
            <person name="Kirkness E.F."/>
            <person name="Koerich L.B."/>
            <person name="Kristiansen K."/>
            <person name="Kudrna D."/>
            <person name="Kulathinal R.J."/>
            <person name="Kumar S."/>
            <person name="Kwok R."/>
            <person name="Lander E."/>
            <person name="Langley C.H."/>
            <person name="Lapoint R."/>
            <person name="Lazzaro B.P."/>
            <person name="Lee S.J."/>
            <person name="Levesque L."/>
            <person name="Li R."/>
            <person name="Lin C.F."/>
            <person name="Lin M.F."/>
            <person name="Lindblad-Toh K."/>
            <person name="Llopart A."/>
            <person name="Long M."/>
            <person name="Low L."/>
            <person name="Lozovsky E."/>
            <person name="Lu J."/>
            <person name="Luo M."/>
            <person name="Machado C.A."/>
            <person name="Makalowski W."/>
            <person name="Marzo M."/>
            <person name="Matsuda M."/>
            <person name="Matzkin L."/>
            <person name="McAllister B."/>
            <person name="McBride C.S."/>
            <person name="McKernan B."/>
            <person name="McKernan K."/>
            <person name="Mendez-Lago M."/>
            <person name="Minx P."/>
            <person name="Mollenhauer M.U."/>
            <person name="Montooth K."/>
            <person name="Mount S.M."/>
            <person name="Mu X."/>
            <person name="Myers E."/>
            <person name="Negre B."/>
            <person name="Newfeld S."/>
            <person name="Nielsen R."/>
            <person name="Noor M.A."/>
            <person name="O'Grady P."/>
            <person name="Pachter L."/>
            <person name="Papaceit M."/>
            <person name="Parisi M.J."/>
            <person name="Parisi M."/>
            <person name="Parts L."/>
            <person name="Pedersen J.S."/>
            <person name="Pesole G."/>
            <person name="Phillippy A.M."/>
            <person name="Ponting C.P."/>
            <person name="Pop M."/>
            <person name="Porcelli D."/>
            <person name="Powell J.R."/>
            <person name="Prohaska S."/>
            <person name="Pruitt K."/>
            <person name="Puig M."/>
            <person name="Quesneville H."/>
            <person name="Ram K.R."/>
            <person name="Rand D."/>
            <person name="Rasmussen M.D."/>
            <person name="Reed L.K."/>
            <person name="Reenan R."/>
            <person name="Reily A."/>
            <person name="Remington K.A."/>
            <person name="Rieger T.T."/>
            <person name="Ritchie M.G."/>
            <person name="Robin C."/>
            <person name="Rogers Y.H."/>
            <person name="Rohde C."/>
            <person name="Rozas J."/>
            <person name="Rubenfield M.J."/>
            <person name="Ruiz A."/>
            <person name="Russo S."/>
            <person name="Salzberg S.L."/>
            <person name="Sanchez-Gracia A."/>
            <person name="Saranga D.J."/>
            <person name="Sato H."/>
            <person name="Schaeffer S.W."/>
            <person name="Schatz M.C."/>
            <person name="Schlenke T."/>
            <person name="Schwartz R."/>
            <person name="Segarra C."/>
            <person name="Singh R.S."/>
            <person name="Sirot L."/>
            <person name="Sirota M."/>
            <person name="Sisneros N.B."/>
            <person name="Smith C.D."/>
            <person name="Smith T.F."/>
            <person name="Spieth J."/>
            <person name="Stage D.E."/>
            <person name="Stark A."/>
            <person name="Stephan W."/>
            <person name="Strausberg R.L."/>
            <person name="Strempel S."/>
            <person name="Sturgill D."/>
            <person name="Sutton G."/>
            <person name="Sutton G.G."/>
            <person name="Tao W."/>
            <person name="Teichmann S."/>
            <person name="Tobari Y.N."/>
            <person name="Tomimura Y."/>
            <person name="Tsolas J.M."/>
            <person name="Valente V.L."/>
            <person name="Venter E."/>
            <person name="Venter J.C."/>
            <person name="Vicario S."/>
            <person name="Vieira F.G."/>
            <person name="Vilella A.J."/>
            <person name="Villasante A."/>
            <person name="Walenz B."/>
            <person name="Wang J."/>
            <person name="Wasserman M."/>
            <person name="Watts T."/>
            <person name="Wilson D."/>
            <person name="Wilson R.K."/>
            <person name="Wing R.A."/>
            <person name="Wolfner M.F."/>
            <person name="Wong A."/>
            <person name="Wong G.K."/>
            <person name="Wu C.I."/>
            <person name="Wu G."/>
            <person name="Yamamoto D."/>
            <person name="Yang H.P."/>
            <person name="Yang S.P."/>
            <person name="Yorke J.A."/>
            <person name="Yoshida K."/>
            <person name="Zdobnov E."/>
            <person name="Zhang P."/>
            <person name="Zhang Y."/>
            <person name="Zimin A.V."/>
            <person name="Baldwin J."/>
            <person name="Abdouelleil A."/>
            <person name="Abdulkadir J."/>
            <person name="Abebe A."/>
            <person name="Abera B."/>
            <person name="Abreu J."/>
            <person name="Acer S.C."/>
            <person name="Aftuck L."/>
            <person name="Alexander A."/>
            <person name="An P."/>
            <person name="Anderson E."/>
            <person name="Anderson S."/>
            <person name="Arachi H."/>
            <person name="Azer M."/>
            <person name="Bachantsang P."/>
            <person name="Barry A."/>
            <person name="Bayul T."/>
            <person name="Berlin A."/>
            <person name="Bessette D."/>
            <person name="Bloom T."/>
            <person name="Blye J."/>
            <person name="Boguslavskiy L."/>
            <person name="Bonnet C."/>
            <person name="Boukhgalter B."/>
            <person name="Bourzgui I."/>
            <person name="Brown A."/>
            <person name="Cahill P."/>
            <person name="Channer S."/>
            <person name="Cheshatsang Y."/>
            <person name="Chuda L."/>
            <person name="Citroen M."/>
            <person name="Collymore A."/>
            <person name="Cooke P."/>
            <person name="Costello M."/>
            <person name="D'Aco K."/>
            <person name="Daza R."/>
            <person name="De Haan G."/>
            <person name="DeGray S."/>
            <person name="DeMaso C."/>
            <person name="Dhargay N."/>
            <person name="Dooley K."/>
            <person name="Dooley E."/>
            <person name="Doricent M."/>
            <person name="Dorje P."/>
            <person name="Dorjee K."/>
            <person name="Dupes A."/>
            <person name="Elong R."/>
            <person name="Falk J."/>
            <person name="Farina A."/>
            <person name="Faro S."/>
            <person name="Ferguson D."/>
            <person name="Fisher S."/>
            <person name="Foley C.D."/>
            <person name="Franke A."/>
            <person name="Friedrich D."/>
            <person name="Gadbois L."/>
            <person name="Gearin G."/>
            <person name="Gearin C.R."/>
            <person name="Giannoukos G."/>
            <person name="Goode T."/>
            <person name="Graham J."/>
            <person name="Grandbois E."/>
            <person name="Grewal S."/>
            <person name="Gyaltsen K."/>
            <person name="Hafez N."/>
            <person name="Hagos B."/>
            <person name="Hall J."/>
            <person name="Henson C."/>
            <person name="Hollinger A."/>
            <person name="Honan T."/>
            <person name="Huard M.D."/>
            <person name="Hughes L."/>
            <person name="Hurhula B."/>
            <person name="Husby M.E."/>
            <person name="Kamat A."/>
            <person name="Kanga B."/>
            <person name="Kashin S."/>
            <person name="Khazanovich D."/>
            <person name="Kisner P."/>
            <person name="Lance K."/>
            <person name="Lara M."/>
            <person name="Lee W."/>
            <person name="Lennon N."/>
            <person name="Letendre F."/>
            <person name="LeVine R."/>
            <person name="Lipovsky A."/>
            <person name="Liu X."/>
            <person name="Liu J."/>
            <person name="Liu S."/>
            <person name="Lokyitsang T."/>
            <person name="Lokyitsang Y."/>
            <person name="Lubonja R."/>
            <person name="Lui A."/>
            <person name="MacDonald P."/>
            <person name="Magnisalis V."/>
            <person name="Maru K."/>
            <person name="Matthews C."/>
            <person name="McCusker W."/>
            <person name="McDonough S."/>
            <person name="Mehta T."/>
            <person name="Meldrim J."/>
            <person name="Meneus L."/>
            <person name="Mihai O."/>
            <person name="Mihalev A."/>
            <person name="Mihova T."/>
            <person name="Mittelman R."/>
            <person name="Mlenga V."/>
            <person name="Montmayeur A."/>
            <person name="Mulrain L."/>
            <person name="Navidi A."/>
            <person name="Naylor J."/>
            <person name="Negash T."/>
            <person name="Nguyen T."/>
            <person name="Nguyen N."/>
            <person name="Nicol R."/>
            <person name="Norbu C."/>
            <person name="Norbu N."/>
            <person name="Novod N."/>
            <person name="O'Neill B."/>
            <person name="Osman S."/>
            <person name="Markiewicz E."/>
            <person name="Oyono O.L."/>
            <person name="Patti C."/>
            <person name="Phunkhang P."/>
            <person name="Pierre F."/>
            <person name="Priest M."/>
            <person name="Raghuraman S."/>
            <person name="Rege F."/>
            <person name="Reyes R."/>
            <person name="Rise C."/>
            <person name="Rogov P."/>
            <person name="Ross K."/>
            <person name="Ryan E."/>
            <person name="Settipalli S."/>
            <person name="Shea T."/>
            <person name="Sherpa N."/>
            <person name="Shi L."/>
            <person name="Shih D."/>
            <person name="Sparrow T."/>
            <person name="Spaulding J."/>
            <person name="Stalker J."/>
            <person name="Stange-Thomann N."/>
            <person name="Stavropoulos S."/>
            <person name="Stone C."/>
            <person name="Strader C."/>
            <person name="Tesfaye S."/>
            <person name="Thomson T."/>
            <person name="Thoulutsang Y."/>
            <person name="Thoulutsang D."/>
            <person name="Topham K."/>
            <person name="Topping I."/>
            <person name="Tsamla T."/>
            <person name="Vassiliev H."/>
            <person name="Vo A."/>
            <person name="Wangchuk T."/>
            <person name="Wangdi T."/>
            <person name="Weiand M."/>
            <person name="Wilkinson J."/>
            <person name="Wilson A."/>
            <person name="Yadav S."/>
            <person name="Young G."/>
            <person name="Yu Q."/>
            <person name="Zembek L."/>
            <person name="Zhong D."/>
            <person name="Zimmer A."/>
            <person name="Zwirko Z."/>
            <person name="Jaffe D.B."/>
            <person name="Alvarez P."/>
            <person name="Brockman W."/>
            <person name="Butler J."/>
            <person name="Chin C."/>
            <person name="Gnerre S."/>
            <person name="Grabherr M."/>
            <person name="Kleber M."/>
            <person name="Mauceli E."/>
            <person name="MacCallum I."/>
        </authorList>
    </citation>
    <scope>NUCLEOTIDE SEQUENCE [LARGE SCALE GENOMIC DNA]</scope>
    <source>
        <strain evidence="3">white501</strain>
    </source>
</reference>
<protein>
    <submittedName>
        <fullName evidence="2">GD17380</fullName>
    </submittedName>
</protein>
<dbReference type="EMBL" id="CM000366">
    <property type="protein sequence ID" value="EDX18262.1"/>
    <property type="molecule type" value="Genomic_DNA"/>
</dbReference>
<evidence type="ECO:0000313" key="3">
    <source>
        <dbReference type="Proteomes" id="UP000000304"/>
    </source>
</evidence>
<organism evidence="2 3">
    <name type="scientific">Drosophila simulans</name>
    <name type="common">Fruit fly</name>
    <dbReference type="NCBI Taxonomy" id="7240"/>
    <lineage>
        <taxon>Eukaryota</taxon>
        <taxon>Metazoa</taxon>
        <taxon>Ecdysozoa</taxon>
        <taxon>Arthropoda</taxon>
        <taxon>Hexapoda</taxon>
        <taxon>Insecta</taxon>
        <taxon>Pterygota</taxon>
        <taxon>Neoptera</taxon>
        <taxon>Endopterygota</taxon>
        <taxon>Diptera</taxon>
        <taxon>Brachycera</taxon>
        <taxon>Muscomorpha</taxon>
        <taxon>Ephydroidea</taxon>
        <taxon>Drosophilidae</taxon>
        <taxon>Drosophila</taxon>
        <taxon>Sophophora</taxon>
    </lineage>
</organism>
<feature type="region of interest" description="Disordered" evidence="1">
    <location>
        <begin position="73"/>
        <end position="102"/>
    </location>
</feature>
<dbReference type="HOGENOM" id="CLU_1637207_0_0_1"/>
<sequence>MEQQGCEMRDGRRNTDEGEVGRDEARAPVNFQAGNQLPIGPSGAVCKDNALLSNCQEWRLQDTPHRILLGGWDMDADADSDANANTSVDKDENENEDEHEDEKGLWNSCWTLSAFQLPQSLLFRRNPLESVDKQFSCLNAAPTTSLPLSPVEPHPFTPPLSL</sequence>
<name>B4R6R3_DROSI</name>
<accession>B4R6R3</accession>
<keyword evidence="3" id="KW-1185">Reference proteome</keyword>
<dbReference type="Proteomes" id="UP000000304">
    <property type="component" value="Chromosome X"/>
</dbReference>
<feature type="region of interest" description="Disordered" evidence="1">
    <location>
        <begin position="1"/>
        <end position="28"/>
    </location>
</feature>